<comment type="subcellular location">
    <subcellularLocation>
        <location evidence="1">Cell inner membrane</location>
        <topology evidence="1">Single-pass type II membrane protein</topology>
        <orientation evidence="1">Periplasmic side</orientation>
    </subcellularLocation>
</comment>
<dbReference type="AlphaFoldDB" id="A0A1I5Z0M0"/>
<dbReference type="InterPro" id="IPR052029">
    <property type="entry name" value="PpiD_chaperone"/>
</dbReference>
<keyword evidence="11 13" id="KW-0413">Isomerase</keyword>
<evidence type="ECO:0000256" key="3">
    <source>
        <dbReference type="ARBA" id="ARBA00022519"/>
    </source>
</evidence>
<keyword evidence="14" id="KW-1185">Reference proteome</keyword>
<keyword evidence="4" id="KW-0812">Transmembrane</keyword>
<dbReference type="GO" id="GO:0005886">
    <property type="term" value="C:plasma membrane"/>
    <property type="evidence" value="ECO:0007669"/>
    <property type="project" value="UniProtKB-SubCell"/>
</dbReference>
<evidence type="ECO:0000256" key="6">
    <source>
        <dbReference type="ARBA" id="ARBA00023136"/>
    </source>
</evidence>
<evidence type="ECO:0000256" key="10">
    <source>
        <dbReference type="ARBA" id="ARBA00042775"/>
    </source>
</evidence>
<keyword evidence="7" id="KW-0143">Chaperone</keyword>
<organism evidence="13 14">
    <name type="scientific">Pseudarcicella hirudinis</name>
    <dbReference type="NCBI Taxonomy" id="1079859"/>
    <lineage>
        <taxon>Bacteria</taxon>
        <taxon>Pseudomonadati</taxon>
        <taxon>Bacteroidota</taxon>
        <taxon>Cytophagia</taxon>
        <taxon>Cytophagales</taxon>
        <taxon>Flectobacillaceae</taxon>
        <taxon>Pseudarcicella</taxon>
    </lineage>
</organism>
<sequence>MALITKIREKSGIAAAAIAFSLVLFLVGSDIFQGRSTLFGGNSQKIGEIAGETILAPDFQKKFEEASANYTAQAGRGPGEQESPLLRDQVWNQMILDIAYKKEFDALGLSVSPEELIDMVQGNNIHPSVRQQFTNPQTGQFDKNFVIQFLKNLKTMPVQQQQAWANFEKSLGQDRLRSKYENLLRLSTYTTNIEAQKDYTAQTSKVDVRYLYVPFYSIADSSIKVTDAQLEEYLSSHKDQFKGENTRSIEYVTFPVIPSKADTASFYQQIKKLAKDLAVSKNDSAFAVLNSDVRTPYYSTLSELPEAVKTSIATFQVGGIYGPFKNGGYYSIYKYGGVKKDSLYTVKASHILISPANKTDSAKAEARKRAQTILDQIKGGANFEVMARTNSMDGSAQTGGDLGYFKNNGSMVKPFEQAVFGFSGSGLIPTLVETDFGFHIIKVTEPKTNTKYKLAAINKGIVPSQSTMDEAFRKADEFANANGTKAAFDASLKKDKSLIMLRANRISENSQGFNNLQAAREIVRWAFDKETSVGDASKKVFEVDNQYIVAVLTGKTDKDNVKIDDYRDELTAKVRADLKAEQIIKKLDGISGNLEQIAQKYGAGALVETANDITLAQGVLNSAGADPTALGKAFGLKAGQKSKPFKGEAGIFVMETIKSIPAPALADLSTYKNTARLMAAQRTSFYINEAIKEKAKIVDNRAKFY</sequence>
<keyword evidence="5" id="KW-1133">Transmembrane helix</keyword>
<keyword evidence="11" id="KW-0697">Rotamase</keyword>
<dbReference type="GO" id="GO:0003755">
    <property type="term" value="F:peptidyl-prolyl cis-trans isomerase activity"/>
    <property type="evidence" value="ECO:0007669"/>
    <property type="project" value="UniProtKB-KW"/>
</dbReference>
<evidence type="ECO:0000256" key="8">
    <source>
        <dbReference type="ARBA" id="ARBA00038408"/>
    </source>
</evidence>
<keyword evidence="6" id="KW-0472">Membrane</keyword>
<dbReference type="Proteomes" id="UP000199306">
    <property type="component" value="Unassembled WGS sequence"/>
</dbReference>
<dbReference type="EMBL" id="FOXH01000023">
    <property type="protein sequence ID" value="SFQ50053.1"/>
    <property type="molecule type" value="Genomic_DNA"/>
</dbReference>
<protein>
    <recommendedName>
        <fullName evidence="9">Periplasmic chaperone PpiD</fullName>
    </recommendedName>
    <alternativeName>
        <fullName evidence="10">Periplasmic folding chaperone</fullName>
    </alternativeName>
</protein>
<evidence type="ECO:0000256" key="2">
    <source>
        <dbReference type="ARBA" id="ARBA00022475"/>
    </source>
</evidence>
<evidence type="ECO:0000256" key="11">
    <source>
        <dbReference type="PROSITE-ProRule" id="PRU00278"/>
    </source>
</evidence>
<feature type="domain" description="PpiC" evidence="12">
    <location>
        <begin position="561"/>
        <end position="658"/>
    </location>
</feature>
<feature type="domain" description="PpiC" evidence="12">
    <location>
        <begin position="343"/>
        <end position="445"/>
    </location>
</feature>
<dbReference type="InterPro" id="IPR027304">
    <property type="entry name" value="Trigger_fact/SurA_dom_sf"/>
</dbReference>
<accession>A0A1I5Z0M0</accession>
<dbReference type="InterPro" id="IPR046357">
    <property type="entry name" value="PPIase_dom_sf"/>
</dbReference>
<dbReference type="Gene3D" id="3.10.50.40">
    <property type="match status" value="1"/>
</dbReference>
<dbReference type="OrthoDB" id="9812372at2"/>
<name>A0A1I5Z0M0_9BACT</name>
<evidence type="ECO:0000256" key="5">
    <source>
        <dbReference type="ARBA" id="ARBA00022989"/>
    </source>
</evidence>
<dbReference type="STRING" id="1079859.SAMN04515674_12333"/>
<evidence type="ECO:0000256" key="9">
    <source>
        <dbReference type="ARBA" id="ARBA00040743"/>
    </source>
</evidence>
<evidence type="ECO:0000313" key="13">
    <source>
        <dbReference type="EMBL" id="SFQ50053.1"/>
    </source>
</evidence>
<dbReference type="Pfam" id="PF13616">
    <property type="entry name" value="Rotamase_3"/>
    <property type="match status" value="1"/>
</dbReference>
<dbReference type="SUPFAM" id="SSF54534">
    <property type="entry name" value="FKBP-like"/>
    <property type="match status" value="1"/>
</dbReference>
<gene>
    <name evidence="13" type="ORF">SAMN04515674_12333</name>
</gene>
<dbReference type="InterPro" id="IPR000297">
    <property type="entry name" value="PPIase_PpiC"/>
</dbReference>
<reference evidence="13 14" key="1">
    <citation type="submission" date="2016-10" db="EMBL/GenBank/DDBJ databases">
        <authorList>
            <person name="de Groot N.N."/>
        </authorList>
    </citation>
    <scope>NUCLEOTIDE SEQUENCE [LARGE SCALE GENOMIC DNA]</scope>
    <source>
        <strain evidence="14">E92,LMG 26720,CCM 7988</strain>
    </source>
</reference>
<comment type="similarity">
    <text evidence="8">Belongs to the PpiD chaperone family.</text>
</comment>
<dbReference type="PANTHER" id="PTHR47529:SF1">
    <property type="entry name" value="PERIPLASMIC CHAPERONE PPID"/>
    <property type="match status" value="1"/>
</dbReference>
<keyword evidence="2" id="KW-1003">Cell membrane</keyword>
<evidence type="ECO:0000259" key="12">
    <source>
        <dbReference type="PROSITE" id="PS50198"/>
    </source>
</evidence>
<evidence type="ECO:0000313" key="14">
    <source>
        <dbReference type="Proteomes" id="UP000199306"/>
    </source>
</evidence>
<evidence type="ECO:0000256" key="7">
    <source>
        <dbReference type="ARBA" id="ARBA00023186"/>
    </source>
</evidence>
<evidence type="ECO:0000256" key="4">
    <source>
        <dbReference type="ARBA" id="ARBA00022692"/>
    </source>
</evidence>
<evidence type="ECO:0000256" key="1">
    <source>
        <dbReference type="ARBA" id="ARBA00004382"/>
    </source>
</evidence>
<keyword evidence="3" id="KW-0997">Cell inner membrane</keyword>
<proteinExistence type="inferred from homology"/>
<dbReference type="Pfam" id="PF13623">
    <property type="entry name" value="SurA_N_2"/>
    <property type="match status" value="1"/>
</dbReference>
<dbReference type="PROSITE" id="PS50198">
    <property type="entry name" value="PPIC_PPIASE_2"/>
    <property type="match status" value="2"/>
</dbReference>
<dbReference type="SUPFAM" id="SSF109998">
    <property type="entry name" value="Triger factor/SurA peptide-binding domain-like"/>
    <property type="match status" value="1"/>
</dbReference>
<dbReference type="PANTHER" id="PTHR47529">
    <property type="entry name" value="PEPTIDYL-PROLYL CIS-TRANS ISOMERASE D"/>
    <property type="match status" value="1"/>
</dbReference>
<dbReference type="RefSeq" id="WP_092019798.1">
    <property type="nucleotide sequence ID" value="NZ_FOXH01000023.1"/>
</dbReference>